<proteinExistence type="predicted"/>
<dbReference type="AlphaFoldDB" id="A0A376NT15"/>
<evidence type="ECO:0000313" key="2">
    <source>
        <dbReference type="Proteomes" id="UP000254428"/>
    </source>
</evidence>
<sequence>MLHPRARTMFVIIAPRRGNWDCVQSYSDCGDENRLGITEFALATTAGNSGDSPGFPPLDHRCINANGIAVGLVIRFSQGHAGSDPRL</sequence>
<reference evidence="1 2" key="1">
    <citation type="submission" date="2018-06" db="EMBL/GenBank/DDBJ databases">
        <authorList>
            <consortium name="Pathogen Informatics"/>
            <person name="Doyle S."/>
        </authorList>
    </citation>
    <scope>NUCLEOTIDE SEQUENCE [LARGE SCALE GENOMIC DNA]</scope>
    <source>
        <strain evidence="1 2">NCTC11341</strain>
    </source>
</reference>
<evidence type="ECO:0000313" key="1">
    <source>
        <dbReference type="EMBL" id="STH69216.1"/>
    </source>
</evidence>
<dbReference type="EMBL" id="UGBT01000002">
    <property type="protein sequence ID" value="STH69216.1"/>
    <property type="molecule type" value="Genomic_DNA"/>
</dbReference>
<name>A0A376NT15_ECOLX</name>
<organism evidence="1 2">
    <name type="scientific">Escherichia coli</name>
    <dbReference type="NCBI Taxonomy" id="562"/>
    <lineage>
        <taxon>Bacteria</taxon>
        <taxon>Pseudomonadati</taxon>
        <taxon>Pseudomonadota</taxon>
        <taxon>Gammaproteobacteria</taxon>
        <taxon>Enterobacterales</taxon>
        <taxon>Enterobacteriaceae</taxon>
        <taxon>Escherichia</taxon>
    </lineage>
</organism>
<gene>
    <name evidence="1" type="ORF">NCTC11341_00716</name>
</gene>
<accession>A0A376NT15</accession>
<protein>
    <submittedName>
        <fullName evidence="1">Putative ion channel protein</fullName>
    </submittedName>
</protein>
<dbReference type="Proteomes" id="UP000254428">
    <property type="component" value="Unassembled WGS sequence"/>
</dbReference>